<dbReference type="InterPro" id="IPR001623">
    <property type="entry name" value="DnaJ_domain"/>
</dbReference>
<evidence type="ECO:0000256" key="1">
    <source>
        <dbReference type="SAM" id="MobiDB-lite"/>
    </source>
</evidence>
<keyword evidence="2" id="KW-0812">Transmembrane</keyword>
<dbReference type="SUPFAM" id="SSF46565">
    <property type="entry name" value="Chaperone J-domain"/>
    <property type="match status" value="1"/>
</dbReference>
<name>A0A132NU19_GIAIN</name>
<dbReference type="CDD" id="cd06257">
    <property type="entry name" value="DnaJ"/>
    <property type="match status" value="1"/>
</dbReference>
<proteinExistence type="predicted"/>
<evidence type="ECO:0000313" key="4">
    <source>
        <dbReference type="EMBL" id="KWX13583.1"/>
    </source>
</evidence>
<keyword evidence="2" id="KW-0472">Membrane</keyword>
<dbReference type="InterPro" id="IPR036869">
    <property type="entry name" value="J_dom_sf"/>
</dbReference>
<feature type="compositionally biased region" description="Basic and acidic residues" evidence="1">
    <location>
        <begin position="331"/>
        <end position="340"/>
    </location>
</feature>
<dbReference type="SMART" id="SM00271">
    <property type="entry name" value="DnaJ"/>
    <property type="match status" value="1"/>
</dbReference>
<dbReference type="Gene3D" id="1.10.287.110">
    <property type="entry name" value="DnaJ domain"/>
    <property type="match status" value="1"/>
</dbReference>
<dbReference type="PRINTS" id="PR00625">
    <property type="entry name" value="JDOMAIN"/>
</dbReference>
<dbReference type="Proteomes" id="UP000070089">
    <property type="component" value="Unassembled WGS sequence"/>
</dbReference>
<dbReference type="EMBL" id="JXTI01000063">
    <property type="protein sequence ID" value="KWX13583.1"/>
    <property type="molecule type" value="Genomic_DNA"/>
</dbReference>
<organism evidence="4 5">
    <name type="scientific">Giardia duodenalis assemblage B</name>
    <dbReference type="NCBI Taxonomy" id="1394984"/>
    <lineage>
        <taxon>Eukaryota</taxon>
        <taxon>Metamonada</taxon>
        <taxon>Diplomonadida</taxon>
        <taxon>Hexamitidae</taxon>
        <taxon>Giardiinae</taxon>
        <taxon>Giardia</taxon>
    </lineage>
</organism>
<feature type="domain" description="J" evidence="3">
    <location>
        <begin position="263"/>
        <end position="332"/>
    </location>
</feature>
<comment type="caution">
    <text evidence="4">The sequence shown here is derived from an EMBL/GenBank/DDBJ whole genome shotgun (WGS) entry which is preliminary data.</text>
</comment>
<feature type="region of interest" description="Disordered" evidence="1">
    <location>
        <begin position="323"/>
        <end position="347"/>
    </location>
</feature>
<protein>
    <submittedName>
        <fullName evidence="4">Chaperone protein dnaJ</fullName>
    </submittedName>
</protein>
<dbReference type="InterPro" id="IPR050817">
    <property type="entry name" value="DjlA_DnaK_co-chaperone"/>
</dbReference>
<evidence type="ECO:0000313" key="5">
    <source>
        <dbReference type="Proteomes" id="UP000070089"/>
    </source>
</evidence>
<dbReference type="PROSITE" id="PS50076">
    <property type="entry name" value="DNAJ_2"/>
    <property type="match status" value="1"/>
</dbReference>
<gene>
    <name evidence="4" type="ORF">QR46_2402</name>
</gene>
<dbReference type="OrthoDB" id="10250354at2759"/>
<keyword evidence="2" id="KW-1133">Transmembrane helix</keyword>
<dbReference type="AlphaFoldDB" id="A0A132NU19"/>
<feature type="compositionally biased region" description="Polar residues" evidence="1">
    <location>
        <begin position="29"/>
        <end position="42"/>
    </location>
</feature>
<reference evidence="4 5" key="1">
    <citation type="journal article" date="2015" name="Mol. Biochem. Parasitol.">
        <title>Identification of polymorphic genes for use in assemblage B genotyping assays through comparative genomics of multiple assemblage B Giardia duodenalis isolates.</title>
        <authorList>
            <person name="Wielinga C."/>
            <person name="Thompson R.C."/>
            <person name="Monis P."/>
            <person name="Ryan U."/>
        </authorList>
    </citation>
    <scope>NUCLEOTIDE SEQUENCE [LARGE SCALE GENOMIC DNA]</scope>
    <source>
        <strain evidence="4 5">BAH15c1</strain>
    </source>
</reference>
<feature type="transmembrane region" description="Helical" evidence="2">
    <location>
        <begin position="215"/>
        <end position="241"/>
    </location>
</feature>
<evidence type="ECO:0000259" key="3">
    <source>
        <dbReference type="PROSITE" id="PS50076"/>
    </source>
</evidence>
<feature type="region of interest" description="Disordered" evidence="1">
    <location>
        <begin position="1"/>
        <end position="53"/>
    </location>
</feature>
<dbReference type="Pfam" id="PF00226">
    <property type="entry name" value="DnaJ"/>
    <property type="match status" value="1"/>
</dbReference>
<dbReference type="PANTHER" id="PTHR24074">
    <property type="entry name" value="CO-CHAPERONE PROTEIN DJLA"/>
    <property type="match status" value="1"/>
</dbReference>
<sequence length="347" mass="39503">MGGKSKKRQNTVAGAERNASMQHEKEESNPSSCSLTSKQESQGRQRRMREIPVQQFRGLDPLYDLYIRNPSGEQVVECEDSSDLELSTEGYLVQIPFAPGSEPCSGPNDPKYKKLKQKDVTLEDLQTPRRHPIIIFDSPDDLLDFLHRFNRFHIPENNLKLLLKEIEFVVERGGDCRLMPDGRFVMYTREIEEMISKRRDMGGKISTEHIQLRKLCFYLAILIVLSAVVIGGLACVMNLLFPSLFKFGSSSSESLSPEEKMHESYKALELPPGSSVDDIKKQYKKLAVKWHPDRNPNCVDCEAKFMVVADAYKALLDILAGGDGEPTQQREGSDPDREFVVRPMRYR</sequence>
<evidence type="ECO:0000256" key="2">
    <source>
        <dbReference type="SAM" id="Phobius"/>
    </source>
</evidence>
<dbReference type="VEuPathDB" id="GiardiaDB:QR46_2402"/>
<accession>A0A132NU19</accession>